<dbReference type="AlphaFoldDB" id="M1DKF0"/>
<dbReference type="HOGENOM" id="CLU_2089103_0_0_1"/>
<dbReference type="PaxDb" id="4113-PGSC0003DMT400090451"/>
<organism evidence="1 2">
    <name type="scientific">Solanum tuberosum</name>
    <name type="common">Potato</name>
    <dbReference type="NCBI Taxonomy" id="4113"/>
    <lineage>
        <taxon>Eukaryota</taxon>
        <taxon>Viridiplantae</taxon>
        <taxon>Streptophyta</taxon>
        <taxon>Embryophyta</taxon>
        <taxon>Tracheophyta</taxon>
        <taxon>Spermatophyta</taxon>
        <taxon>Magnoliopsida</taxon>
        <taxon>eudicotyledons</taxon>
        <taxon>Gunneridae</taxon>
        <taxon>Pentapetalae</taxon>
        <taxon>asterids</taxon>
        <taxon>lamiids</taxon>
        <taxon>Solanales</taxon>
        <taxon>Solanaceae</taxon>
        <taxon>Solanoideae</taxon>
        <taxon>Solaneae</taxon>
        <taxon>Solanum</taxon>
    </lineage>
</organism>
<protein>
    <submittedName>
        <fullName evidence="1">Uncharacterized protein</fullName>
    </submittedName>
</protein>
<name>M1DKF0_SOLTU</name>
<proteinExistence type="predicted"/>
<dbReference type="Gramene" id="PGSC0003DMT400090451">
    <property type="protein sequence ID" value="PGSC0003DMT400090451"/>
    <property type="gene ID" value="PGSC0003DMG400040022"/>
</dbReference>
<accession>M1DKF0</accession>
<reference evidence="2" key="1">
    <citation type="journal article" date="2011" name="Nature">
        <title>Genome sequence and analysis of the tuber crop potato.</title>
        <authorList>
            <consortium name="The Potato Genome Sequencing Consortium"/>
        </authorList>
    </citation>
    <scope>NUCLEOTIDE SEQUENCE [LARGE SCALE GENOMIC DNA]</scope>
    <source>
        <strain evidence="2">cv. DM1-3 516 R44</strain>
    </source>
</reference>
<dbReference type="InParanoid" id="M1DKF0"/>
<evidence type="ECO:0000313" key="1">
    <source>
        <dbReference type="EnsemblPlants" id="PGSC0003DMT400090451"/>
    </source>
</evidence>
<sequence>MSIAKNLWRFVERIDSSLCSSMRSAEGKGSKRQLKEQSAHCRMVPQSCTITPNGPECDDAEGKHEMAMKQKKGESPSHLAASTNFAERSASALLLMLINTKLVINFISSEQLLLFSE</sequence>
<evidence type="ECO:0000313" key="2">
    <source>
        <dbReference type="Proteomes" id="UP000011115"/>
    </source>
</evidence>
<dbReference type="EnsemblPlants" id="PGSC0003DMT400090451">
    <property type="protein sequence ID" value="PGSC0003DMT400090451"/>
    <property type="gene ID" value="PGSC0003DMG400040022"/>
</dbReference>
<reference evidence="1" key="2">
    <citation type="submission" date="2015-06" db="UniProtKB">
        <authorList>
            <consortium name="EnsemblPlants"/>
        </authorList>
    </citation>
    <scope>IDENTIFICATION</scope>
    <source>
        <strain evidence="1">DM1-3 516 R44</strain>
    </source>
</reference>
<keyword evidence="2" id="KW-1185">Reference proteome</keyword>
<dbReference type="Proteomes" id="UP000011115">
    <property type="component" value="Unassembled WGS sequence"/>
</dbReference>